<evidence type="ECO:0000256" key="1">
    <source>
        <dbReference type="SAM" id="MobiDB-lite"/>
    </source>
</evidence>
<proteinExistence type="predicted"/>
<name>A0ABT0UZC5_9ACTN</name>
<dbReference type="InterPro" id="IPR011604">
    <property type="entry name" value="PDDEXK-like_dom_sf"/>
</dbReference>
<dbReference type="EMBL" id="JAMQAW010000095">
    <property type="protein sequence ID" value="MCM2393922.1"/>
    <property type="molecule type" value="Genomic_DNA"/>
</dbReference>
<sequence>MPVNIPGLRAPTRERQPHMPPARHHTDHIDGNTRMAAVQHTPTAVLHSNLSPGSPQWHAVRRSGIAASEIAAILGLSPYETCEALLARRRGAPAAPLPPRNAGLAALGLRLEPEVADLFAGLHPEFTVAATGMWQNIRRHWQLASPDRLLLSPARRILALLEIETDPTGEGWGPDGTAQIPPHCRAQVQWQMDTLSVPLAYVALRIGDEEGRREYREYRIGHVPLEAAAARAEAEAFLALVRAGGGPDGRPGA</sequence>
<feature type="region of interest" description="Disordered" evidence="1">
    <location>
        <begin position="1"/>
        <end position="27"/>
    </location>
</feature>
<evidence type="ECO:0000313" key="3">
    <source>
        <dbReference type="EMBL" id="MCM2393922.1"/>
    </source>
</evidence>
<dbReference type="InterPro" id="IPR019080">
    <property type="entry name" value="YqaJ_viral_recombinase"/>
</dbReference>
<dbReference type="SUPFAM" id="SSF52980">
    <property type="entry name" value="Restriction endonuclease-like"/>
    <property type="match status" value="1"/>
</dbReference>
<dbReference type="InterPro" id="IPR011335">
    <property type="entry name" value="Restrct_endonuc-II-like"/>
</dbReference>
<dbReference type="Proteomes" id="UP001431429">
    <property type="component" value="Unassembled WGS sequence"/>
</dbReference>
<evidence type="ECO:0000313" key="4">
    <source>
        <dbReference type="Proteomes" id="UP001431429"/>
    </source>
</evidence>
<comment type="caution">
    <text evidence="3">The sequence shown here is derived from an EMBL/GenBank/DDBJ whole genome shotgun (WGS) entry which is preliminary data.</text>
</comment>
<gene>
    <name evidence="3" type="ORF">NBG84_37595</name>
</gene>
<dbReference type="Gene3D" id="3.90.320.10">
    <property type="match status" value="1"/>
</dbReference>
<feature type="domain" description="YqaJ viral recombinase" evidence="2">
    <location>
        <begin position="56"/>
        <end position="192"/>
    </location>
</feature>
<organism evidence="3 4">
    <name type="scientific">Streptomyces albipurpureus</name>
    <dbReference type="NCBI Taxonomy" id="2897419"/>
    <lineage>
        <taxon>Bacteria</taxon>
        <taxon>Bacillati</taxon>
        <taxon>Actinomycetota</taxon>
        <taxon>Actinomycetes</taxon>
        <taxon>Kitasatosporales</taxon>
        <taxon>Streptomycetaceae</taxon>
        <taxon>Streptomyces</taxon>
    </lineage>
</organism>
<dbReference type="RefSeq" id="WP_250924213.1">
    <property type="nucleotide sequence ID" value="NZ_JAMQAW010000095.1"/>
</dbReference>
<keyword evidence="4" id="KW-1185">Reference proteome</keyword>
<evidence type="ECO:0000259" key="2">
    <source>
        <dbReference type="Pfam" id="PF09588"/>
    </source>
</evidence>
<protein>
    <submittedName>
        <fullName evidence="3">YqaJ viral recombinase family protein</fullName>
    </submittedName>
</protein>
<reference evidence="3" key="1">
    <citation type="submission" date="2022-06" db="EMBL/GenBank/DDBJ databases">
        <title>Genome public.</title>
        <authorList>
            <person name="Sun Q."/>
        </authorList>
    </citation>
    <scope>NUCLEOTIDE SEQUENCE</scope>
    <source>
        <strain evidence="3">CWNU-1</strain>
    </source>
</reference>
<accession>A0ABT0UZC5</accession>
<dbReference type="Pfam" id="PF09588">
    <property type="entry name" value="YqaJ"/>
    <property type="match status" value="1"/>
</dbReference>